<accession>H8KQZ7</accession>
<dbReference type="STRING" id="929556.Solca_2089"/>
<dbReference type="KEGG" id="scn:Solca_2089"/>
<feature type="domain" description="Nudix hydrolase" evidence="2">
    <location>
        <begin position="4"/>
        <end position="144"/>
    </location>
</feature>
<organism evidence="3 4">
    <name type="scientific">Solitalea canadensis (strain ATCC 29591 / DSM 3403 / JCM 21819 / LMG 8368 / NBRC 15130 / NCIMB 12057 / USAM 9D)</name>
    <name type="common">Flexibacter canadensis</name>
    <dbReference type="NCBI Taxonomy" id="929556"/>
    <lineage>
        <taxon>Bacteria</taxon>
        <taxon>Pseudomonadati</taxon>
        <taxon>Bacteroidota</taxon>
        <taxon>Sphingobacteriia</taxon>
        <taxon>Sphingobacteriales</taxon>
        <taxon>Sphingobacteriaceae</taxon>
        <taxon>Solitalea</taxon>
    </lineage>
</organism>
<dbReference type="PROSITE" id="PS00893">
    <property type="entry name" value="NUDIX_BOX"/>
    <property type="match status" value="1"/>
</dbReference>
<name>H8KQZ7_SOLCM</name>
<sequence length="152" mass="17597">MVKKFNVRVYGILINENNEVLVSDEFEYGIEFSKFPGGGLEFGEGTIDGLKREFMEECGCEIEVLDHFYTTDFFQESMFGSGQLISIYYLVRNSSPLAVRISQTPFDFKERIELSQSFRWLSLQKISPEDMTFPIDKHVVSMLLTRIQSFSN</sequence>
<dbReference type="GO" id="GO:0016787">
    <property type="term" value="F:hydrolase activity"/>
    <property type="evidence" value="ECO:0007669"/>
    <property type="project" value="UniProtKB-KW"/>
</dbReference>
<dbReference type="SUPFAM" id="SSF55811">
    <property type="entry name" value="Nudix"/>
    <property type="match status" value="1"/>
</dbReference>
<proteinExistence type="predicted"/>
<dbReference type="OrthoDB" id="9810648at2"/>
<evidence type="ECO:0000313" key="4">
    <source>
        <dbReference type="Proteomes" id="UP000007590"/>
    </source>
</evidence>
<evidence type="ECO:0000256" key="1">
    <source>
        <dbReference type="ARBA" id="ARBA00022801"/>
    </source>
</evidence>
<keyword evidence="1" id="KW-0378">Hydrolase</keyword>
<dbReference type="InterPro" id="IPR015797">
    <property type="entry name" value="NUDIX_hydrolase-like_dom_sf"/>
</dbReference>
<dbReference type="Pfam" id="PF00293">
    <property type="entry name" value="NUDIX"/>
    <property type="match status" value="1"/>
</dbReference>
<evidence type="ECO:0000313" key="3">
    <source>
        <dbReference type="EMBL" id="AFD07143.1"/>
    </source>
</evidence>
<dbReference type="InterPro" id="IPR020084">
    <property type="entry name" value="NUDIX_hydrolase_CS"/>
</dbReference>
<dbReference type="eggNOG" id="COG1051">
    <property type="taxonomic scope" value="Bacteria"/>
</dbReference>
<dbReference type="InterPro" id="IPR000086">
    <property type="entry name" value="NUDIX_hydrolase_dom"/>
</dbReference>
<dbReference type="Gene3D" id="3.90.79.10">
    <property type="entry name" value="Nucleoside Triphosphate Pyrophosphohydrolase"/>
    <property type="match status" value="1"/>
</dbReference>
<dbReference type="HOGENOM" id="CLU_037162_18_3_10"/>
<dbReference type="PROSITE" id="PS51462">
    <property type="entry name" value="NUDIX"/>
    <property type="match status" value="1"/>
</dbReference>
<keyword evidence="4" id="KW-1185">Reference proteome</keyword>
<dbReference type="Proteomes" id="UP000007590">
    <property type="component" value="Chromosome"/>
</dbReference>
<evidence type="ECO:0000259" key="2">
    <source>
        <dbReference type="PROSITE" id="PS51462"/>
    </source>
</evidence>
<dbReference type="AlphaFoldDB" id="H8KQZ7"/>
<dbReference type="EMBL" id="CP003349">
    <property type="protein sequence ID" value="AFD07143.1"/>
    <property type="molecule type" value="Genomic_DNA"/>
</dbReference>
<reference evidence="3" key="1">
    <citation type="submission" date="2012-02" db="EMBL/GenBank/DDBJ databases">
        <title>The complete genome of Solitalea canadensis DSM 3403.</title>
        <authorList>
            <consortium name="US DOE Joint Genome Institute (JGI-PGF)"/>
            <person name="Lucas S."/>
            <person name="Copeland A."/>
            <person name="Lapidus A."/>
            <person name="Glavina del Rio T."/>
            <person name="Dalin E."/>
            <person name="Tice H."/>
            <person name="Bruce D."/>
            <person name="Goodwin L."/>
            <person name="Pitluck S."/>
            <person name="Peters L."/>
            <person name="Ovchinnikova G."/>
            <person name="Lu M."/>
            <person name="Kyrpides N."/>
            <person name="Mavromatis K."/>
            <person name="Ivanova N."/>
            <person name="Brettin T."/>
            <person name="Detter J.C."/>
            <person name="Han C."/>
            <person name="Larimer F."/>
            <person name="Land M."/>
            <person name="Hauser L."/>
            <person name="Markowitz V."/>
            <person name="Cheng J.-F."/>
            <person name="Hugenholtz P."/>
            <person name="Woyke T."/>
            <person name="Wu D."/>
            <person name="Spring S."/>
            <person name="Schroeder M."/>
            <person name="Kopitz M."/>
            <person name="Brambilla E."/>
            <person name="Klenk H.-P."/>
            <person name="Eisen J.A."/>
        </authorList>
    </citation>
    <scope>NUCLEOTIDE SEQUENCE</scope>
    <source>
        <strain evidence="3">DSM 3403</strain>
    </source>
</reference>
<dbReference type="RefSeq" id="WP_014680370.1">
    <property type="nucleotide sequence ID" value="NC_017770.1"/>
</dbReference>
<gene>
    <name evidence="3" type="ordered locus">Solca_2089</name>
</gene>
<protein>
    <submittedName>
        <fullName evidence="3">ADP-ribose pyrophosphatase</fullName>
    </submittedName>
</protein>